<comment type="subcellular location">
    <subcellularLocation>
        <location evidence="1">Cell membrane</location>
        <topology evidence="1">Multi-pass membrane protein</topology>
    </subcellularLocation>
</comment>
<evidence type="ECO:0000256" key="10">
    <source>
        <dbReference type="ARBA" id="ARBA00023136"/>
    </source>
</evidence>
<feature type="transmembrane region" description="Helical" evidence="12">
    <location>
        <begin position="133"/>
        <end position="154"/>
    </location>
</feature>
<dbReference type="GO" id="GO:0008982">
    <property type="term" value="F:protein-N(PI)-phosphohistidine-sugar phosphotransferase activity"/>
    <property type="evidence" value="ECO:0007669"/>
    <property type="project" value="InterPro"/>
</dbReference>
<dbReference type="InterPro" id="IPR001996">
    <property type="entry name" value="PTS_IIB_1"/>
</dbReference>
<dbReference type="InterPro" id="IPR003352">
    <property type="entry name" value="PTS_EIIC"/>
</dbReference>
<keyword evidence="9 12" id="KW-1133">Transmembrane helix</keyword>
<protein>
    <submittedName>
        <fullName evidence="15">PTS system, N-acetylglucosamine-specific IIC component</fullName>
    </submittedName>
</protein>
<dbReference type="PANTHER" id="PTHR30009">
    <property type="entry name" value="CYTOCHROME C-TYPE SYNTHESIS PROTEIN AND PTS TRANSMEMBRANE COMPONENT"/>
    <property type="match status" value="1"/>
</dbReference>
<feature type="domain" description="PTS EIIB type-1" evidence="13">
    <location>
        <begin position="383"/>
        <end position="461"/>
    </location>
</feature>
<feature type="transmembrane region" description="Helical" evidence="12">
    <location>
        <begin position="72"/>
        <end position="91"/>
    </location>
</feature>
<dbReference type="PROSITE" id="PS01035">
    <property type="entry name" value="PTS_EIIB_TYPE_1_CYS"/>
    <property type="match status" value="1"/>
</dbReference>
<dbReference type="PROSITE" id="PS51098">
    <property type="entry name" value="PTS_EIIB_TYPE_1"/>
    <property type="match status" value="1"/>
</dbReference>
<evidence type="ECO:0000256" key="6">
    <source>
        <dbReference type="ARBA" id="ARBA00022683"/>
    </source>
</evidence>
<feature type="transmembrane region" description="Helical" evidence="12">
    <location>
        <begin position="166"/>
        <end position="185"/>
    </location>
</feature>
<dbReference type="GO" id="GO:0015764">
    <property type="term" value="P:N-acetylglucosamine transport"/>
    <property type="evidence" value="ECO:0007669"/>
    <property type="project" value="TreeGrafter"/>
</dbReference>
<dbReference type="InterPro" id="IPR013013">
    <property type="entry name" value="PTS_EIIC_1"/>
</dbReference>
<dbReference type="NCBIfam" id="TIGR00826">
    <property type="entry name" value="EIIB_glc"/>
    <property type="match status" value="1"/>
</dbReference>
<proteinExistence type="predicted"/>
<keyword evidence="10 12" id="KW-0472">Membrane</keyword>
<evidence type="ECO:0000256" key="7">
    <source>
        <dbReference type="ARBA" id="ARBA00022692"/>
    </source>
</evidence>
<keyword evidence="6" id="KW-0598">Phosphotransferase system</keyword>
<evidence type="ECO:0000313" key="15">
    <source>
        <dbReference type="EMBL" id="SEA07084.1"/>
    </source>
</evidence>
<evidence type="ECO:0000259" key="14">
    <source>
        <dbReference type="PROSITE" id="PS51103"/>
    </source>
</evidence>
<evidence type="ECO:0000256" key="5">
    <source>
        <dbReference type="ARBA" id="ARBA00022679"/>
    </source>
</evidence>
<keyword evidence="8" id="KW-0418">Kinase</keyword>
<dbReference type="GO" id="GO:0005886">
    <property type="term" value="C:plasma membrane"/>
    <property type="evidence" value="ECO:0007669"/>
    <property type="project" value="UniProtKB-SubCell"/>
</dbReference>
<evidence type="ECO:0000256" key="1">
    <source>
        <dbReference type="ARBA" id="ARBA00004651"/>
    </source>
</evidence>
<keyword evidence="5" id="KW-0808">Transferase</keyword>
<evidence type="ECO:0000256" key="3">
    <source>
        <dbReference type="ARBA" id="ARBA00022475"/>
    </source>
</evidence>
<dbReference type="Pfam" id="PF00367">
    <property type="entry name" value="PTS_EIIB"/>
    <property type="match status" value="1"/>
</dbReference>
<evidence type="ECO:0000313" key="16">
    <source>
        <dbReference type="Proteomes" id="UP000183469"/>
    </source>
</evidence>
<evidence type="ECO:0000256" key="8">
    <source>
        <dbReference type="ARBA" id="ARBA00022777"/>
    </source>
</evidence>
<feature type="transmembrane region" description="Helical" evidence="12">
    <location>
        <begin position="262"/>
        <end position="278"/>
    </location>
</feature>
<feature type="domain" description="PTS EIIC type-1" evidence="14">
    <location>
        <begin position="2"/>
        <end position="370"/>
    </location>
</feature>
<evidence type="ECO:0000256" key="2">
    <source>
        <dbReference type="ARBA" id="ARBA00022448"/>
    </source>
</evidence>
<dbReference type="InterPro" id="IPR036878">
    <property type="entry name" value="Glu_permease_IIB"/>
</dbReference>
<evidence type="ECO:0000256" key="9">
    <source>
        <dbReference type="ARBA" id="ARBA00022989"/>
    </source>
</evidence>
<feature type="transmembrane region" description="Helical" evidence="12">
    <location>
        <begin position="12"/>
        <end position="33"/>
    </location>
</feature>
<feature type="active site" description="Phosphocysteine intermediate; for EIIB activity" evidence="11">
    <location>
        <position position="405"/>
    </location>
</feature>
<reference evidence="15 16" key="1">
    <citation type="submission" date="2016-10" db="EMBL/GenBank/DDBJ databases">
        <authorList>
            <person name="de Groot N.N."/>
        </authorList>
    </citation>
    <scope>NUCLEOTIDE SEQUENCE [LARGE SCALE GENOMIC DNA]</scope>
    <source>
        <strain evidence="15 16">DSM 2872</strain>
    </source>
</reference>
<dbReference type="RefSeq" id="WP_074672230.1">
    <property type="nucleotide sequence ID" value="NZ_FNQG01000007.1"/>
</dbReference>
<gene>
    <name evidence="15" type="ORF">SAMN05660648_01824</name>
</gene>
<dbReference type="PROSITE" id="PS51103">
    <property type="entry name" value="PTS_EIIC_TYPE_1"/>
    <property type="match status" value="1"/>
</dbReference>
<dbReference type="OrthoDB" id="9764327at2"/>
<dbReference type="GO" id="GO:0009401">
    <property type="term" value="P:phosphoenolpyruvate-dependent sugar phosphotransferase system"/>
    <property type="evidence" value="ECO:0007669"/>
    <property type="project" value="UniProtKB-KW"/>
</dbReference>
<feature type="transmembrane region" description="Helical" evidence="12">
    <location>
        <begin position="228"/>
        <end position="250"/>
    </location>
</feature>
<accession>A0A1H3Y846</accession>
<dbReference type="CDD" id="cd00212">
    <property type="entry name" value="PTS_IIB_glc"/>
    <property type="match status" value="1"/>
</dbReference>
<dbReference type="InterPro" id="IPR018113">
    <property type="entry name" value="PTrfase_EIIB_Cys"/>
</dbReference>
<dbReference type="SUPFAM" id="SSF55604">
    <property type="entry name" value="Glucose permease domain IIB"/>
    <property type="match status" value="1"/>
</dbReference>
<keyword evidence="4" id="KW-0762">Sugar transport</keyword>
<dbReference type="GO" id="GO:0016301">
    <property type="term" value="F:kinase activity"/>
    <property type="evidence" value="ECO:0007669"/>
    <property type="project" value="UniProtKB-KW"/>
</dbReference>
<evidence type="ECO:0000256" key="11">
    <source>
        <dbReference type="PROSITE-ProRule" id="PRU00421"/>
    </source>
</evidence>
<dbReference type="Gene3D" id="3.30.1360.60">
    <property type="entry name" value="Glucose permease domain IIB"/>
    <property type="match status" value="1"/>
</dbReference>
<dbReference type="AlphaFoldDB" id="A0A1H3Y846"/>
<dbReference type="PANTHER" id="PTHR30009:SF4">
    <property type="entry name" value="PTS SYSTEM N-ACETYLGLUCOSAMINE-SPECIFIC EIICBA COMPONENT"/>
    <property type="match status" value="1"/>
</dbReference>
<feature type="transmembrane region" description="Helical" evidence="12">
    <location>
        <begin position="197"/>
        <end position="216"/>
    </location>
</feature>
<dbReference type="FunFam" id="3.30.1360.60:FF:000001">
    <property type="entry name" value="PTS system glucose-specific IIBC component PtsG"/>
    <property type="match status" value="1"/>
</dbReference>
<evidence type="ECO:0000256" key="12">
    <source>
        <dbReference type="SAM" id="Phobius"/>
    </source>
</evidence>
<dbReference type="EMBL" id="FNQG01000007">
    <property type="protein sequence ID" value="SEA07084.1"/>
    <property type="molecule type" value="Genomic_DNA"/>
</dbReference>
<evidence type="ECO:0000259" key="13">
    <source>
        <dbReference type="PROSITE" id="PS51098"/>
    </source>
</evidence>
<keyword evidence="2" id="KW-0813">Transport</keyword>
<dbReference type="Proteomes" id="UP000183469">
    <property type="component" value="Unassembled WGS sequence"/>
</dbReference>
<dbReference type="GO" id="GO:0090563">
    <property type="term" value="F:protein-phosphocysteine-sugar phosphotransferase activity"/>
    <property type="evidence" value="ECO:0007669"/>
    <property type="project" value="TreeGrafter"/>
</dbReference>
<sequence length="461" mass="48903">MEKMFANLQHIGRALMLPIMVLPAAALLLRFGAPDVLDIPFVTRAGGAVFDNLALIFSIGIAVGLAKDSNGAAGLAGCIGYLILTSALTALDATLNMSVFAGIISGIEGGILYNRFHTVKLPEFLGAFSGSRFVPIVTAGVSILLAAIFGVIWGPCQEIIRAVGEWIASAGVLGTFIFGVLNRLLIPVGLHHIIGSYIGYMFGEYINPVSGVVVTGDINRFFAGDPTAGMFMAGFYPMMMFGLPAVALAIYHAAKPENRQKIGGMLASVAFTSFLTGITEPIEFLFMFVAPSLYVIHALLTGLSLSVTYSLGVLDAGAFSPGFIDYVLSWGLATKPWLIIPIGLGVGAVYYVIFSWMIRRFDIPTVGRYDEGIEASVATEKLSDFPGQIIVALGGTANLAEVSNCITRLRIVVSDIAKVDYQTLKSIPGVKGVISKGKAVQVVIGLQAEHVADEIKGEIKR</sequence>
<dbReference type="Pfam" id="PF02378">
    <property type="entry name" value="PTS_EIIC"/>
    <property type="match status" value="1"/>
</dbReference>
<name>A0A1H3Y846_SELRU</name>
<feature type="transmembrane region" description="Helical" evidence="12">
    <location>
        <begin position="284"/>
        <end position="305"/>
    </location>
</feature>
<feature type="transmembrane region" description="Helical" evidence="12">
    <location>
        <begin position="338"/>
        <end position="358"/>
    </location>
</feature>
<evidence type="ECO:0000256" key="4">
    <source>
        <dbReference type="ARBA" id="ARBA00022597"/>
    </source>
</evidence>
<keyword evidence="7 12" id="KW-0812">Transmembrane</keyword>
<organism evidence="15 16">
    <name type="scientific">Selenomonas ruminantium</name>
    <dbReference type="NCBI Taxonomy" id="971"/>
    <lineage>
        <taxon>Bacteria</taxon>
        <taxon>Bacillati</taxon>
        <taxon>Bacillota</taxon>
        <taxon>Negativicutes</taxon>
        <taxon>Selenomonadales</taxon>
        <taxon>Selenomonadaceae</taxon>
        <taxon>Selenomonas</taxon>
    </lineage>
</organism>
<keyword evidence="3" id="KW-1003">Cell membrane</keyword>
<dbReference type="InterPro" id="IPR050429">
    <property type="entry name" value="PTS_Glucose_EIICBA"/>
</dbReference>
<feature type="transmembrane region" description="Helical" evidence="12">
    <location>
        <begin position="45"/>
        <end position="65"/>
    </location>
</feature>